<dbReference type="EMBL" id="CAEY01000557">
    <property type="status" value="NOT_ANNOTATED_CDS"/>
    <property type="molecule type" value="Genomic_DNA"/>
</dbReference>
<evidence type="ECO:0000313" key="2">
    <source>
        <dbReference type="Proteomes" id="UP000015104"/>
    </source>
</evidence>
<dbReference type="Proteomes" id="UP000015104">
    <property type="component" value="Unassembled WGS sequence"/>
</dbReference>
<proteinExistence type="predicted"/>
<evidence type="ECO:0000313" key="1">
    <source>
        <dbReference type="EnsemblMetazoa" id="tetur21g03290.1"/>
    </source>
</evidence>
<dbReference type="EnsemblMetazoa" id="tetur21g03290.1">
    <property type="protein sequence ID" value="tetur21g03290.1"/>
    <property type="gene ID" value="tetur21g03290"/>
</dbReference>
<protein>
    <submittedName>
        <fullName evidence="1">Uncharacterized protein</fullName>
    </submittedName>
</protein>
<keyword evidence="2" id="KW-1185">Reference proteome</keyword>
<accession>T1KUF8</accession>
<name>T1KUF8_TETUR</name>
<sequence>MLKYYQLPEERVGTSNWRISKSIR</sequence>
<dbReference type="HOGENOM" id="CLU_3421561_0_0_1"/>
<organism evidence="1 2">
    <name type="scientific">Tetranychus urticae</name>
    <name type="common">Two-spotted spider mite</name>
    <dbReference type="NCBI Taxonomy" id="32264"/>
    <lineage>
        <taxon>Eukaryota</taxon>
        <taxon>Metazoa</taxon>
        <taxon>Ecdysozoa</taxon>
        <taxon>Arthropoda</taxon>
        <taxon>Chelicerata</taxon>
        <taxon>Arachnida</taxon>
        <taxon>Acari</taxon>
        <taxon>Acariformes</taxon>
        <taxon>Trombidiformes</taxon>
        <taxon>Prostigmata</taxon>
        <taxon>Eleutherengona</taxon>
        <taxon>Raphignathae</taxon>
        <taxon>Tetranychoidea</taxon>
        <taxon>Tetranychidae</taxon>
        <taxon>Tetranychus</taxon>
    </lineage>
</organism>
<dbReference type="AlphaFoldDB" id="T1KUF8"/>
<reference evidence="2" key="1">
    <citation type="submission" date="2011-08" db="EMBL/GenBank/DDBJ databases">
        <authorList>
            <person name="Rombauts S."/>
        </authorList>
    </citation>
    <scope>NUCLEOTIDE SEQUENCE</scope>
    <source>
        <strain evidence="2">London</strain>
    </source>
</reference>
<reference evidence="1" key="2">
    <citation type="submission" date="2015-06" db="UniProtKB">
        <authorList>
            <consortium name="EnsemblMetazoa"/>
        </authorList>
    </citation>
    <scope>IDENTIFICATION</scope>
</reference>